<dbReference type="EMBL" id="CAJVQA010000009">
    <property type="protein sequence ID" value="CAG8449637.1"/>
    <property type="molecule type" value="Genomic_DNA"/>
</dbReference>
<name>A0A9N8YU94_9GLOM</name>
<evidence type="ECO:0000313" key="3">
    <source>
        <dbReference type="Proteomes" id="UP000789759"/>
    </source>
</evidence>
<evidence type="ECO:0000313" key="2">
    <source>
        <dbReference type="EMBL" id="CAG8449637.1"/>
    </source>
</evidence>
<evidence type="ECO:0000256" key="1">
    <source>
        <dbReference type="SAM" id="Phobius"/>
    </source>
</evidence>
<protein>
    <submittedName>
        <fullName evidence="2">3613_t:CDS:1</fullName>
    </submittedName>
</protein>
<sequence>MIINISSICINAYNFNGVNGLLHIRTDGIFHYGIDGLVHFTEFWLIIGYSGMLIFSLVCACSTKKEKKGYHLQAQIFAALNPIIESQNVISLFYENFFGTVNTTIISLGFLLNIAYLSRLPTLGWWLETHEIGAKEFCYLLIEKKGIWGMIKVFFKYEDATTMNEIFLEALRAA</sequence>
<organism evidence="2 3">
    <name type="scientific">Cetraspora pellucida</name>
    <dbReference type="NCBI Taxonomy" id="1433469"/>
    <lineage>
        <taxon>Eukaryota</taxon>
        <taxon>Fungi</taxon>
        <taxon>Fungi incertae sedis</taxon>
        <taxon>Mucoromycota</taxon>
        <taxon>Glomeromycotina</taxon>
        <taxon>Glomeromycetes</taxon>
        <taxon>Diversisporales</taxon>
        <taxon>Gigasporaceae</taxon>
        <taxon>Cetraspora</taxon>
    </lineage>
</organism>
<keyword evidence="3" id="KW-1185">Reference proteome</keyword>
<reference evidence="2" key="1">
    <citation type="submission" date="2021-06" db="EMBL/GenBank/DDBJ databases">
        <authorList>
            <person name="Kallberg Y."/>
            <person name="Tangrot J."/>
            <person name="Rosling A."/>
        </authorList>
    </citation>
    <scope>NUCLEOTIDE SEQUENCE</scope>
    <source>
        <strain evidence="2">FL966</strain>
    </source>
</reference>
<comment type="caution">
    <text evidence="2">The sequence shown here is derived from an EMBL/GenBank/DDBJ whole genome shotgun (WGS) entry which is preliminary data.</text>
</comment>
<dbReference type="AlphaFoldDB" id="A0A9N8YU94"/>
<dbReference type="Proteomes" id="UP000789759">
    <property type="component" value="Unassembled WGS sequence"/>
</dbReference>
<feature type="transmembrane region" description="Helical" evidence="1">
    <location>
        <begin position="43"/>
        <end position="63"/>
    </location>
</feature>
<keyword evidence="1" id="KW-0472">Membrane</keyword>
<keyword evidence="1" id="KW-1133">Transmembrane helix</keyword>
<keyword evidence="1" id="KW-0812">Transmembrane</keyword>
<accession>A0A9N8YU94</accession>
<proteinExistence type="predicted"/>
<gene>
    <name evidence="2" type="ORF">CPELLU_LOCUS67</name>
</gene>